<dbReference type="SUPFAM" id="SSF88946">
    <property type="entry name" value="Sigma2 domain of RNA polymerase sigma factors"/>
    <property type="match status" value="1"/>
</dbReference>
<evidence type="ECO:0000256" key="2">
    <source>
        <dbReference type="ARBA" id="ARBA00023015"/>
    </source>
</evidence>
<dbReference type="InterPro" id="IPR013324">
    <property type="entry name" value="RNA_pol_sigma_r3/r4-like"/>
</dbReference>
<gene>
    <name evidence="8" type="ORF">BKA14_001098</name>
</gene>
<dbReference type="InterPro" id="IPR014284">
    <property type="entry name" value="RNA_pol_sigma-70_dom"/>
</dbReference>
<dbReference type="InterPro" id="IPR039425">
    <property type="entry name" value="RNA_pol_sigma-70-like"/>
</dbReference>
<evidence type="ECO:0000256" key="3">
    <source>
        <dbReference type="ARBA" id="ARBA00023082"/>
    </source>
</evidence>
<dbReference type="Gene3D" id="1.10.1740.10">
    <property type="match status" value="1"/>
</dbReference>
<reference evidence="8 9" key="1">
    <citation type="submission" date="2020-08" db="EMBL/GenBank/DDBJ databases">
        <title>Sequencing the genomes of 1000 actinobacteria strains.</title>
        <authorList>
            <person name="Klenk H.-P."/>
        </authorList>
    </citation>
    <scope>NUCLEOTIDE SEQUENCE [LARGE SCALE GENOMIC DNA]</scope>
    <source>
        <strain evidence="8 9">DSM 45518</strain>
    </source>
</reference>
<keyword evidence="3" id="KW-0731">Sigma factor</keyword>
<dbReference type="Proteomes" id="UP000542742">
    <property type="component" value="Unassembled WGS sequence"/>
</dbReference>
<comment type="similarity">
    <text evidence="1">Belongs to the sigma-70 factor family. ECF subfamily.</text>
</comment>
<keyword evidence="5" id="KW-0804">Transcription</keyword>
<dbReference type="EMBL" id="JACHMF010000001">
    <property type="protein sequence ID" value="MBB4690950.1"/>
    <property type="molecule type" value="Genomic_DNA"/>
</dbReference>
<keyword evidence="9" id="KW-1185">Reference proteome</keyword>
<evidence type="ECO:0000313" key="8">
    <source>
        <dbReference type="EMBL" id="MBB4690950.1"/>
    </source>
</evidence>
<dbReference type="AlphaFoldDB" id="A0A7W7CPJ6"/>
<dbReference type="CDD" id="cd06171">
    <property type="entry name" value="Sigma70_r4"/>
    <property type="match status" value="1"/>
</dbReference>
<dbReference type="Gene3D" id="1.10.10.10">
    <property type="entry name" value="Winged helix-like DNA-binding domain superfamily/Winged helix DNA-binding domain"/>
    <property type="match status" value="1"/>
</dbReference>
<comment type="caution">
    <text evidence="8">The sequence shown here is derived from an EMBL/GenBank/DDBJ whole genome shotgun (WGS) entry which is preliminary data.</text>
</comment>
<evidence type="ECO:0000256" key="1">
    <source>
        <dbReference type="ARBA" id="ARBA00010641"/>
    </source>
</evidence>
<evidence type="ECO:0000259" key="7">
    <source>
        <dbReference type="Pfam" id="PF08281"/>
    </source>
</evidence>
<organism evidence="8 9">
    <name type="scientific">Paractinoplanes abujensis</name>
    <dbReference type="NCBI Taxonomy" id="882441"/>
    <lineage>
        <taxon>Bacteria</taxon>
        <taxon>Bacillati</taxon>
        <taxon>Actinomycetota</taxon>
        <taxon>Actinomycetes</taxon>
        <taxon>Micromonosporales</taxon>
        <taxon>Micromonosporaceae</taxon>
        <taxon>Paractinoplanes</taxon>
    </lineage>
</organism>
<evidence type="ECO:0000256" key="5">
    <source>
        <dbReference type="ARBA" id="ARBA00023163"/>
    </source>
</evidence>
<dbReference type="Pfam" id="PF08281">
    <property type="entry name" value="Sigma70_r4_2"/>
    <property type="match status" value="1"/>
</dbReference>
<sequence>MRSPTTAAAGADDLAGMFGRHARELLRYCTRRVGPQLAEDVVAETFLVAHERRHRFDPARGELLPWLYGIATRLLRRHVREEVRALRQVALVPDAGHDEAAAHRVDAQREVARLPAVLAKLPRRQRDVLMLYAVAELEYAEIAAALEIPLGSVQSSLHRARAKVKAALSEEDNR</sequence>
<dbReference type="InterPro" id="IPR013325">
    <property type="entry name" value="RNA_pol_sigma_r2"/>
</dbReference>
<dbReference type="NCBIfam" id="TIGR02937">
    <property type="entry name" value="sigma70-ECF"/>
    <property type="match status" value="1"/>
</dbReference>
<dbReference type="InterPro" id="IPR013249">
    <property type="entry name" value="RNA_pol_sigma70_r4_t2"/>
</dbReference>
<accession>A0A7W7CPJ6</accession>
<feature type="domain" description="RNA polymerase sigma-70 region 2" evidence="6">
    <location>
        <begin position="17"/>
        <end position="83"/>
    </location>
</feature>
<name>A0A7W7CPJ6_9ACTN</name>
<dbReference type="RefSeq" id="WP_184949837.1">
    <property type="nucleotide sequence ID" value="NZ_BOMC01000009.1"/>
</dbReference>
<keyword evidence="4" id="KW-0238">DNA-binding</keyword>
<proteinExistence type="inferred from homology"/>
<dbReference type="GO" id="GO:0003677">
    <property type="term" value="F:DNA binding"/>
    <property type="evidence" value="ECO:0007669"/>
    <property type="project" value="UniProtKB-KW"/>
</dbReference>
<dbReference type="PANTHER" id="PTHR43133:SF8">
    <property type="entry name" value="RNA POLYMERASE SIGMA FACTOR HI_1459-RELATED"/>
    <property type="match status" value="1"/>
</dbReference>
<dbReference type="GO" id="GO:0006352">
    <property type="term" value="P:DNA-templated transcription initiation"/>
    <property type="evidence" value="ECO:0007669"/>
    <property type="project" value="InterPro"/>
</dbReference>
<evidence type="ECO:0000256" key="4">
    <source>
        <dbReference type="ARBA" id="ARBA00023125"/>
    </source>
</evidence>
<feature type="domain" description="RNA polymerase sigma factor 70 region 4 type 2" evidence="7">
    <location>
        <begin position="114"/>
        <end position="163"/>
    </location>
</feature>
<protein>
    <submittedName>
        <fullName evidence="8">RNA polymerase sigma-70 factor (ECF subfamily)</fullName>
    </submittedName>
</protein>
<dbReference type="PANTHER" id="PTHR43133">
    <property type="entry name" value="RNA POLYMERASE ECF-TYPE SIGMA FACTO"/>
    <property type="match status" value="1"/>
</dbReference>
<evidence type="ECO:0000313" key="9">
    <source>
        <dbReference type="Proteomes" id="UP000542742"/>
    </source>
</evidence>
<evidence type="ECO:0000259" key="6">
    <source>
        <dbReference type="Pfam" id="PF04542"/>
    </source>
</evidence>
<dbReference type="GO" id="GO:0016987">
    <property type="term" value="F:sigma factor activity"/>
    <property type="evidence" value="ECO:0007669"/>
    <property type="project" value="UniProtKB-KW"/>
</dbReference>
<keyword evidence="2" id="KW-0805">Transcription regulation</keyword>
<dbReference type="SUPFAM" id="SSF88659">
    <property type="entry name" value="Sigma3 and sigma4 domains of RNA polymerase sigma factors"/>
    <property type="match status" value="1"/>
</dbReference>
<dbReference type="InterPro" id="IPR036388">
    <property type="entry name" value="WH-like_DNA-bd_sf"/>
</dbReference>
<dbReference type="Pfam" id="PF04542">
    <property type="entry name" value="Sigma70_r2"/>
    <property type="match status" value="1"/>
</dbReference>
<dbReference type="InterPro" id="IPR007627">
    <property type="entry name" value="RNA_pol_sigma70_r2"/>
</dbReference>